<dbReference type="SUPFAM" id="SSF56300">
    <property type="entry name" value="Metallo-dependent phosphatases"/>
    <property type="match status" value="1"/>
</dbReference>
<feature type="transmembrane region" description="Helical" evidence="3">
    <location>
        <begin position="63"/>
        <end position="86"/>
    </location>
</feature>
<dbReference type="PANTHER" id="PTHR31302">
    <property type="entry name" value="TRANSMEMBRANE PROTEIN WITH METALLOPHOSPHOESTERASE DOMAIN-RELATED"/>
    <property type="match status" value="1"/>
</dbReference>
<dbReference type="Gene3D" id="3.60.21.10">
    <property type="match status" value="1"/>
</dbReference>
<dbReference type="CDD" id="cd07385">
    <property type="entry name" value="MPP_YkuE_C"/>
    <property type="match status" value="1"/>
</dbReference>
<dbReference type="Proteomes" id="UP001217083">
    <property type="component" value="Unassembled WGS sequence"/>
</dbReference>
<evidence type="ECO:0000313" key="5">
    <source>
        <dbReference type="EMBL" id="MDF0707526.1"/>
    </source>
</evidence>
<evidence type="ECO:0000256" key="3">
    <source>
        <dbReference type="SAM" id="Phobius"/>
    </source>
</evidence>
<comment type="caution">
    <text evidence="5">The sequence shown here is derived from an EMBL/GenBank/DDBJ whole genome shotgun (WGS) entry which is preliminary data.</text>
</comment>
<evidence type="ECO:0000256" key="1">
    <source>
        <dbReference type="ARBA" id="ARBA00022723"/>
    </source>
</evidence>
<keyword evidence="3" id="KW-1133">Transmembrane helix</keyword>
<keyword evidence="3" id="KW-0472">Membrane</keyword>
<dbReference type="InterPro" id="IPR004843">
    <property type="entry name" value="Calcineurin-like_PHP"/>
</dbReference>
<dbReference type="RefSeq" id="WP_275649505.1">
    <property type="nucleotide sequence ID" value="NZ_JARFVA010000003.1"/>
</dbReference>
<evidence type="ECO:0000313" key="6">
    <source>
        <dbReference type="Proteomes" id="UP001217083"/>
    </source>
</evidence>
<reference evidence="5 6" key="1">
    <citation type="submission" date="2023-03" db="EMBL/GenBank/DDBJ databases">
        <title>Muricauda XX sp. nov. and Muricauda XXX sp. nov., two novel species isolated from Okinawa Trough.</title>
        <authorList>
            <person name="Cao W."/>
            <person name="Deng X."/>
        </authorList>
    </citation>
    <scope>NUCLEOTIDE SEQUENCE [LARGE SCALE GENOMIC DNA]</scope>
    <source>
        <strain evidence="5 6">81s02</strain>
    </source>
</reference>
<keyword evidence="6" id="KW-1185">Reference proteome</keyword>
<dbReference type="InterPro" id="IPR051158">
    <property type="entry name" value="Metallophosphoesterase_sf"/>
</dbReference>
<evidence type="ECO:0000259" key="4">
    <source>
        <dbReference type="Pfam" id="PF00149"/>
    </source>
</evidence>
<name>A0ABT5XNP8_9FLAO</name>
<feature type="transmembrane region" description="Helical" evidence="3">
    <location>
        <begin position="117"/>
        <end position="138"/>
    </location>
</feature>
<dbReference type="Pfam" id="PF00149">
    <property type="entry name" value="Metallophos"/>
    <property type="match status" value="1"/>
</dbReference>
<proteinExistence type="predicted"/>
<accession>A0ABT5XNP8</accession>
<feature type="transmembrane region" description="Helical" evidence="3">
    <location>
        <begin position="34"/>
        <end position="51"/>
    </location>
</feature>
<sequence>MSRFIVLAILYVVLAVYGFQAFRTLFKSPLMQWAYIVLFLGALIFLTIKVMTYDPGDGFKGTAAIAGTIFAAFFLLALVLGFFLLLEDVVRVLGYGYNKIVGVSDVEAGYFPSRRKFISGIALGLAALPFGALLYGMYRGKYNYQVLKYELEFDDLPDAFHNYQITQISDVHSGSLDDYKKVEYGVNLVNEQQSDVIFFTGDIVNNRSDELEPWKEVFSRLDAKDGVFSILGNHDYGDYAVWNTEEEKARNLEDLKTMQREMGFDLLLNSNRYLEKDGEKIALVGVENWGRGGFKKAGDLQKAKEGVSKEDFKILLSHDPSHWEDVVIHDDYHFHLTLSGHTHGMQFGVEIPGWVKWSPVKWRYKYWAGIYKEMEQFINVNRGFGFIGYPGRFGIYPEISVITLKKRGLA</sequence>
<keyword evidence="1" id="KW-0479">Metal-binding</keyword>
<gene>
    <name evidence="5" type="ORF">PY091_09885</name>
</gene>
<organism evidence="5 6">
    <name type="scientific">Flagellimonas okinawensis</name>
    <dbReference type="NCBI Taxonomy" id="3031324"/>
    <lineage>
        <taxon>Bacteria</taxon>
        <taxon>Pseudomonadati</taxon>
        <taxon>Bacteroidota</taxon>
        <taxon>Flavobacteriia</taxon>
        <taxon>Flavobacteriales</taxon>
        <taxon>Flavobacteriaceae</taxon>
        <taxon>Flagellimonas</taxon>
    </lineage>
</organism>
<evidence type="ECO:0000256" key="2">
    <source>
        <dbReference type="ARBA" id="ARBA00022801"/>
    </source>
</evidence>
<dbReference type="EMBL" id="JARFVA010000003">
    <property type="protein sequence ID" value="MDF0707526.1"/>
    <property type="molecule type" value="Genomic_DNA"/>
</dbReference>
<keyword evidence="3" id="KW-0812">Transmembrane</keyword>
<dbReference type="InterPro" id="IPR029052">
    <property type="entry name" value="Metallo-depent_PP-like"/>
</dbReference>
<keyword evidence="2" id="KW-0378">Hydrolase</keyword>
<dbReference type="PANTHER" id="PTHR31302:SF31">
    <property type="entry name" value="PHOSPHODIESTERASE YAEI"/>
    <property type="match status" value="1"/>
</dbReference>
<feature type="domain" description="Calcineurin-like phosphoesterase" evidence="4">
    <location>
        <begin position="164"/>
        <end position="344"/>
    </location>
</feature>
<protein>
    <submittedName>
        <fullName evidence="5">Metallophosphoesterase</fullName>
    </submittedName>
</protein>